<dbReference type="AlphaFoldDB" id="A0A0A7LC29"/>
<dbReference type="STRING" id="1577791.Mpt1_c06990"/>
<dbReference type="PANTHER" id="PTHR43278">
    <property type="entry name" value="NAD(P)H-DEPENDENT FMN-CONTAINING OXIDOREDUCTASE YWQN-RELATED"/>
    <property type="match status" value="1"/>
</dbReference>
<feature type="domain" description="NADPH-dependent FMN reductase-like" evidence="6">
    <location>
        <begin position="1"/>
        <end position="161"/>
    </location>
</feature>
<dbReference type="HOGENOM" id="CLU_050993_3_0_2"/>
<comment type="similarity">
    <text evidence="5">Belongs to the SsuE family. Isf subfamily.</text>
</comment>
<name>A0A0A7LC29_9ARCH</name>
<dbReference type="RefSeq" id="WP_052399271.1">
    <property type="nucleotide sequence ID" value="NZ_CP010070.1"/>
</dbReference>
<dbReference type="GeneID" id="24818365"/>
<sequence>MSIVAIVASPRKGNSNAIVGAMTDAAKKNGKDVKIYYLNKLSNAKGCQACMGCKKSVGCVVKDDHAEILNEMRKAEGVILSTPDYFGEACGQFRLFQDRFYSFLGAGMASNIDPGKKLAVVVSCGGGVDGAKALADKLEKSMVNYFKFVSVGKMVFTGGNAPDEASKNKAILDEAAAIGKKL</sequence>
<dbReference type="OrthoDB" id="53289at2157"/>
<dbReference type="GO" id="GO:0016491">
    <property type="term" value="F:oxidoreductase activity"/>
    <property type="evidence" value="ECO:0007669"/>
    <property type="project" value="InterPro"/>
</dbReference>
<evidence type="ECO:0000313" key="8">
    <source>
        <dbReference type="Proteomes" id="UP000030787"/>
    </source>
</evidence>
<accession>A0A0A7LC29</accession>
<keyword evidence="3" id="KW-0285">Flavoprotein</keyword>
<comment type="cofactor">
    <cofactor evidence="1">
        <name>FMN</name>
        <dbReference type="ChEBI" id="CHEBI:58210"/>
    </cofactor>
</comment>
<dbReference type="SUPFAM" id="SSF52218">
    <property type="entry name" value="Flavoproteins"/>
    <property type="match status" value="1"/>
</dbReference>
<protein>
    <submittedName>
        <fullName evidence="7">Isf2 protein</fullName>
    </submittedName>
</protein>
<dbReference type="Gene3D" id="3.40.50.360">
    <property type="match status" value="1"/>
</dbReference>
<dbReference type="EMBL" id="CP010070">
    <property type="protein sequence ID" value="AIZ56584.1"/>
    <property type="molecule type" value="Genomic_DNA"/>
</dbReference>
<keyword evidence="4" id="KW-0288">FMN</keyword>
<evidence type="ECO:0000256" key="5">
    <source>
        <dbReference type="ARBA" id="ARBA00038292"/>
    </source>
</evidence>
<keyword evidence="8" id="KW-1185">Reference proteome</keyword>
<evidence type="ECO:0000259" key="6">
    <source>
        <dbReference type="Pfam" id="PF03358"/>
    </source>
</evidence>
<dbReference type="InterPro" id="IPR029039">
    <property type="entry name" value="Flavoprotein-like_sf"/>
</dbReference>
<dbReference type="PANTHER" id="PTHR43278:SF2">
    <property type="entry name" value="IRON-SULFUR FLAVOPROTEIN"/>
    <property type="match status" value="1"/>
</dbReference>
<proteinExistence type="inferred from homology"/>
<comment type="cofactor">
    <cofactor evidence="2">
        <name>[4Fe-4S] cluster</name>
        <dbReference type="ChEBI" id="CHEBI:49883"/>
    </cofactor>
</comment>
<reference evidence="7 8" key="1">
    <citation type="journal article" date="2014" name="Appl. Environ. Microbiol.">
        <title>Comparative Genome Analysis of 'Candidatus Methanoplasma termitum' Indicates a New Mode of Energy Metabolism in the Seventh Order of Methanogens.</title>
        <authorList>
            <person name="Lang K."/>
            <person name="Schuldes J."/>
            <person name="Klingl A."/>
            <person name="Poehlein A."/>
            <person name="Daniel R."/>
            <person name="Brune A."/>
        </authorList>
    </citation>
    <scope>NUCLEOTIDE SEQUENCE [LARGE SCALE GENOMIC DNA]</scope>
    <source>
        <strain evidence="8">Mpt1</strain>
    </source>
</reference>
<organism evidence="7 8">
    <name type="scientific">Candidatus Methanoplasma termitum</name>
    <dbReference type="NCBI Taxonomy" id="1577791"/>
    <lineage>
        <taxon>Archaea</taxon>
        <taxon>Methanobacteriati</taxon>
        <taxon>Thermoplasmatota</taxon>
        <taxon>Thermoplasmata</taxon>
        <taxon>Methanomassiliicoccales</taxon>
        <taxon>Methanomassiliicoccaceae</taxon>
        <taxon>Candidatus Methanoplasma</taxon>
    </lineage>
</organism>
<evidence type="ECO:0000256" key="2">
    <source>
        <dbReference type="ARBA" id="ARBA00001966"/>
    </source>
</evidence>
<dbReference type="InterPro" id="IPR051796">
    <property type="entry name" value="ISF_SsuE-like"/>
</dbReference>
<dbReference type="Pfam" id="PF03358">
    <property type="entry name" value="FMN_red"/>
    <property type="match status" value="1"/>
</dbReference>
<evidence type="ECO:0000313" key="7">
    <source>
        <dbReference type="EMBL" id="AIZ56584.1"/>
    </source>
</evidence>
<dbReference type="KEGG" id="mear:Mpt1_c06990"/>
<dbReference type="InterPro" id="IPR005025">
    <property type="entry name" value="FMN_Rdtase-like_dom"/>
</dbReference>
<dbReference type="Proteomes" id="UP000030787">
    <property type="component" value="Chromosome"/>
</dbReference>
<evidence type="ECO:0000256" key="4">
    <source>
        <dbReference type="ARBA" id="ARBA00022643"/>
    </source>
</evidence>
<gene>
    <name evidence="7" type="primary">isf2</name>
    <name evidence="7" type="ORF">Mpt1_c06990</name>
</gene>
<evidence type="ECO:0000256" key="3">
    <source>
        <dbReference type="ARBA" id="ARBA00022630"/>
    </source>
</evidence>
<evidence type="ECO:0000256" key="1">
    <source>
        <dbReference type="ARBA" id="ARBA00001917"/>
    </source>
</evidence>